<gene>
    <name evidence="2" type="ORF">H8692_03580</name>
</gene>
<sequence length="542" mass="61079">MDKILINGAVYTMDSANPKAEAVAIKDNIIKAVGSSDKLLKLKTRNTEVIDMKGAMVLPGLIDAHCHPAMTAFFKGAVQFDEEMSLEEVLETLKKAVKANPDKDSYVGMGYNEFIFENLEYSVDLLDEICPDKPVILMGSGFHACWVNSKTFELAQITEATPDPVPGYQYFGRDKNGKLTGHVVECEPENMIFRKVNFFDRDILEKSYEEMSEEFSRVGVTSFAGCGNYDWMGEDAYAIPARMTGSGRLGQRFFECTFVETADRAEPALEELIRLSKIYDNDKFRVNTYKVILDGTFETKSASVSYKYVDGYEPVKPILEGEAIKRMYEKVASYGFDIHTHAIGDRAARAMIDGAEAVRAAGFDDIRLTNAHTQYVAKEDRKKFGELNIIANTSGGWHYWYPGIEEIMGPIHKEEFMLKEIMDGGAIMTMGSDRPADEVGYDPRTAIATAMTRRYAGFFHDPKMLILEPENQKLSLQSCLEAYTVNAAYQLHMENKLGQLKEGAYADITVFEKDMFKIEPEEILNDKVIMTIFDGRVVYRDN</sequence>
<dbReference type="EMBL" id="JACRTA010000001">
    <property type="protein sequence ID" value="MBC8567846.1"/>
    <property type="molecule type" value="Genomic_DNA"/>
</dbReference>
<dbReference type="Gene3D" id="3.10.310.70">
    <property type="match status" value="1"/>
</dbReference>
<feature type="domain" description="Amidohydrolase 3" evidence="1">
    <location>
        <begin position="48"/>
        <end position="539"/>
    </location>
</feature>
<dbReference type="SUPFAM" id="SSF51556">
    <property type="entry name" value="Metallo-dependent hydrolases"/>
    <property type="match status" value="1"/>
</dbReference>
<dbReference type="InterPro" id="IPR013108">
    <property type="entry name" value="Amidohydro_3"/>
</dbReference>
<comment type="caution">
    <text evidence="2">The sequence shown here is derived from an EMBL/GenBank/DDBJ whole genome shotgun (WGS) entry which is preliminary data.</text>
</comment>
<dbReference type="Gene3D" id="3.20.20.140">
    <property type="entry name" value="Metal-dependent hydrolases"/>
    <property type="match status" value="1"/>
</dbReference>
<evidence type="ECO:0000259" key="1">
    <source>
        <dbReference type="Pfam" id="PF07969"/>
    </source>
</evidence>
<evidence type="ECO:0000313" key="3">
    <source>
        <dbReference type="Proteomes" id="UP000610862"/>
    </source>
</evidence>
<dbReference type="InterPro" id="IPR011059">
    <property type="entry name" value="Metal-dep_hydrolase_composite"/>
</dbReference>
<name>A0A926E927_9FIRM</name>
<dbReference type="CDD" id="cd01300">
    <property type="entry name" value="YtcJ_like"/>
    <property type="match status" value="1"/>
</dbReference>
<dbReference type="PANTHER" id="PTHR22642">
    <property type="entry name" value="IMIDAZOLONEPROPIONASE"/>
    <property type="match status" value="1"/>
</dbReference>
<proteinExistence type="predicted"/>
<dbReference type="InterPro" id="IPR033932">
    <property type="entry name" value="YtcJ-like"/>
</dbReference>
<protein>
    <submittedName>
        <fullName evidence="2">Amidohydrolase</fullName>
    </submittedName>
</protein>
<accession>A0A926E927</accession>
<organism evidence="2 3">
    <name type="scientific">Lentihominibacter hominis</name>
    <dbReference type="NCBI Taxonomy" id="2763645"/>
    <lineage>
        <taxon>Bacteria</taxon>
        <taxon>Bacillati</taxon>
        <taxon>Bacillota</taxon>
        <taxon>Clostridia</taxon>
        <taxon>Peptostreptococcales</taxon>
        <taxon>Anaerovoracaceae</taxon>
        <taxon>Lentihominibacter</taxon>
    </lineage>
</organism>
<dbReference type="Pfam" id="PF07969">
    <property type="entry name" value="Amidohydro_3"/>
    <property type="match status" value="1"/>
</dbReference>
<dbReference type="PANTHER" id="PTHR22642:SF2">
    <property type="entry name" value="PROTEIN LONG AFTER FAR-RED 3"/>
    <property type="match status" value="1"/>
</dbReference>
<dbReference type="GO" id="GO:0016810">
    <property type="term" value="F:hydrolase activity, acting on carbon-nitrogen (but not peptide) bonds"/>
    <property type="evidence" value="ECO:0007669"/>
    <property type="project" value="InterPro"/>
</dbReference>
<dbReference type="RefSeq" id="WP_187525008.1">
    <property type="nucleotide sequence ID" value="NZ_JACRTA010000001.1"/>
</dbReference>
<dbReference type="SUPFAM" id="SSF51338">
    <property type="entry name" value="Composite domain of metallo-dependent hydrolases"/>
    <property type="match status" value="1"/>
</dbReference>
<dbReference type="Gene3D" id="2.30.40.10">
    <property type="entry name" value="Urease, subunit C, domain 1"/>
    <property type="match status" value="1"/>
</dbReference>
<dbReference type="InterPro" id="IPR032466">
    <property type="entry name" value="Metal_Hydrolase"/>
</dbReference>
<dbReference type="AlphaFoldDB" id="A0A926E927"/>
<reference evidence="2" key="1">
    <citation type="submission" date="2020-08" db="EMBL/GenBank/DDBJ databases">
        <title>Genome public.</title>
        <authorList>
            <person name="Liu C."/>
            <person name="Sun Q."/>
        </authorList>
    </citation>
    <scope>NUCLEOTIDE SEQUENCE</scope>
    <source>
        <strain evidence="2">NSJ-24</strain>
    </source>
</reference>
<dbReference type="Proteomes" id="UP000610862">
    <property type="component" value="Unassembled WGS sequence"/>
</dbReference>
<keyword evidence="3" id="KW-1185">Reference proteome</keyword>
<evidence type="ECO:0000313" key="2">
    <source>
        <dbReference type="EMBL" id="MBC8567846.1"/>
    </source>
</evidence>